<gene>
    <name evidence="1" type="ORF">ABWK59_25295</name>
</gene>
<accession>A0AAU8K022</accession>
<dbReference type="AlphaFoldDB" id="A0AAU8K022"/>
<name>A0AAU8K022_9ACTN</name>
<proteinExistence type="predicted"/>
<protein>
    <submittedName>
        <fullName evidence="1">Uncharacterized protein</fullName>
    </submittedName>
</protein>
<dbReference type="KEGG" id="kcm:ABWK59_25295"/>
<evidence type="ECO:0000313" key="1">
    <source>
        <dbReference type="EMBL" id="XCM81978.1"/>
    </source>
</evidence>
<dbReference type="EMBL" id="CP159872">
    <property type="protein sequence ID" value="XCM81978.1"/>
    <property type="molecule type" value="Genomic_DNA"/>
</dbReference>
<organism evidence="1">
    <name type="scientific">Kitasatospora camelliae</name>
    <dbReference type="NCBI Taxonomy" id="3156397"/>
    <lineage>
        <taxon>Bacteria</taxon>
        <taxon>Bacillati</taxon>
        <taxon>Actinomycetota</taxon>
        <taxon>Actinomycetes</taxon>
        <taxon>Kitasatosporales</taxon>
        <taxon>Streptomycetaceae</taxon>
        <taxon>Kitasatospora</taxon>
    </lineage>
</organism>
<reference evidence="1" key="1">
    <citation type="submission" date="2024-06" db="EMBL/GenBank/DDBJ databases">
        <title>The genome sequences of Kitasatospora sp. strain HUAS MG31.</title>
        <authorList>
            <person name="Mo P."/>
        </authorList>
    </citation>
    <scope>NUCLEOTIDE SEQUENCE</scope>
    <source>
        <strain evidence="1">HUAS MG31</strain>
    </source>
</reference>
<sequence>MISRIKVGVLGGDGQVVVEIEGVTAPAMFARLPDAVAAVWGAMRALPLGNTQYEAYKYFFTRPDAVERVTEFIQRDGELNLSFSMDGRSHRVRVCPAKPEVSV</sequence>
<dbReference type="RefSeq" id="WP_354642908.1">
    <property type="nucleotide sequence ID" value="NZ_CP159872.1"/>
</dbReference>